<evidence type="ECO:0000256" key="9">
    <source>
        <dbReference type="ARBA" id="ARBA00023136"/>
    </source>
</evidence>
<dbReference type="PROSITE" id="PS00630">
    <property type="entry name" value="IMP_2"/>
    <property type="match status" value="1"/>
</dbReference>
<dbReference type="InterPro" id="IPR050725">
    <property type="entry name" value="CysQ/Inositol_MonoPase"/>
</dbReference>
<dbReference type="GO" id="GO:0050427">
    <property type="term" value="P:3'-phosphoadenosine 5'-phosphosulfate metabolic process"/>
    <property type="evidence" value="ECO:0007669"/>
    <property type="project" value="TreeGrafter"/>
</dbReference>
<dbReference type="AlphaFoldDB" id="A0A914Y8A4"/>
<evidence type="ECO:0000256" key="17">
    <source>
        <dbReference type="PIRSR" id="PIRSR600760-2"/>
    </source>
</evidence>
<dbReference type="PRINTS" id="PR00377">
    <property type="entry name" value="IMPHPHTASES"/>
</dbReference>
<keyword evidence="4" id="KW-0997">Cell inner membrane</keyword>
<dbReference type="FunFam" id="3.40.190.80:FF:000005">
    <property type="entry name" value="3'(2'),5'-bisphosphate nucleotidase CysQ"/>
    <property type="match status" value="1"/>
</dbReference>
<organism evidence="18 19">
    <name type="scientific">Panagrolaimus superbus</name>
    <dbReference type="NCBI Taxonomy" id="310955"/>
    <lineage>
        <taxon>Eukaryota</taxon>
        <taxon>Metazoa</taxon>
        <taxon>Ecdysozoa</taxon>
        <taxon>Nematoda</taxon>
        <taxon>Chromadorea</taxon>
        <taxon>Rhabditida</taxon>
        <taxon>Tylenchina</taxon>
        <taxon>Panagrolaimomorpha</taxon>
        <taxon>Panagrolaimoidea</taxon>
        <taxon>Panagrolaimidae</taxon>
        <taxon>Panagrolaimus</taxon>
    </lineage>
</organism>
<sequence length="255" mass="27882">MIKLTTDLRETAIAIAQEAGQAIMQVYADGFDVQIKDDNSPVTAADLAANQVIELGLRQLTPDLPILSEESAQVGWEQRRHWGAYWLVDPLDGTREFVKRNGRAGLGVVLAPVTGIVWHAMRGELAYRRQGLHDTVLRTRTPATAPLRVAASRSHRSPETEALLARMGRIETIAQGSSLKFCRIAEGGLDVYPRLGPTSEWDTAAGQCVLHAAGGAVLSAATGKPFRYNRRETLLNGDFIALGDTSLPWRDWLSD</sequence>
<feature type="binding site" evidence="17">
    <location>
        <position position="202"/>
    </location>
    <ligand>
        <name>Mg(2+)</name>
        <dbReference type="ChEBI" id="CHEBI:18420"/>
        <label>1</label>
        <note>catalytic</note>
    </ligand>
</feature>
<dbReference type="WBParaSite" id="PSU_v2.g14982.t1">
    <property type="protein sequence ID" value="PSU_v2.g14982.t1"/>
    <property type="gene ID" value="PSU_v2.g14982"/>
</dbReference>
<dbReference type="InterPro" id="IPR020583">
    <property type="entry name" value="Inositol_monoP_metal-BS"/>
</dbReference>
<evidence type="ECO:0000256" key="2">
    <source>
        <dbReference type="ARBA" id="ARBA00012633"/>
    </source>
</evidence>
<accession>A0A914Y8A4</accession>
<keyword evidence="6 17" id="KW-0479">Metal-binding</keyword>
<keyword evidence="18" id="KW-1185">Reference proteome</keyword>
<evidence type="ECO:0000256" key="7">
    <source>
        <dbReference type="ARBA" id="ARBA00022801"/>
    </source>
</evidence>
<dbReference type="Pfam" id="PF00459">
    <property type="entry name" value="Inositol_P"/>
    <property type="match status" value="1"/>
</dbReference>
<comment type="catalytic activity">
    <reaction evidence="12">
        <text>1D-myo-inositol 1,3,4-trisphosphate + H2O = 1D-myo-inositol 3,4-bisphosphate + phosphate</text>
        <dbReference type="Rhea" id="RHEA:70319"/>
        <dbReference type="ChEBI" id="CHEBI:15377"/>
        <dbReference type="ChEBI" id="CHEBI:43474"/>
        <dbReference type="ChEBI" id="CHEBI:58414"/>
        <dbReference type="ChEBI" id="CHEBI:83241"/>
    </reaction>
    <physiologicalReaction direction="left-to-right" evidence="12">
        <dbReference type="Rhea" id="RHEA:70320"/>
    </physiologicalReaction>
</comment>
<feature type="binding site" evidence="17">
    <location>
        <position position="89"/>
    </location>
    <ligand>
        <name>Mg(2+)</name>
        <dbReference type="ChEBI" id="CHEBI:18420"/>
        <label>1</label>
        <note>catalytic</note>
    </ligand>
</feature>
<evidence type="ECO:0000256" key="8">
    <source>
        <dbReference type="ARBA" id="ARBA00022842"/>
    </source>
</evidence>
<protein>
    <recommendedName>
        <fullName evidence="10">3'(2'),5'-bisphosphate nucleotidase 1</fullName>
        <ecNumber evidence="14">3.1.3.57</ecNumber>
        <ecNumber evidence="2">3.1.3.7</ecNumber>
    </recommendedName>
    <alternativeName>
        <fullName evidence="15">3'-phosphoadenosine 5'-phosphate phosphatase</fullName>
    </alternativeName>
    <alternativeName>
        <fullName evidence="11">Bisphosphate 3'-nucleotidase 1</fullName>
    </alternativeName>
    <alternativeName>
        <fullName evidence="16">Inositol-polyphosphate 1-phosphatase</fullName>
    </alternativeName>
</protein>
<feature type="binding site" evidence="17">
    <location>
        <position position="92"/>
    </location>
    <ligand>
        <name>Mg(2+)</name>
        <dbReference type="ChEBI" id="CHEBI:18420"/>
        <label>1</label>
        <note>catalytic</note>
    </ligand>
</feature>
<evidence type="ECO:0000256" key="14">
    <source>
        <dbReference type="ARBA" id="ARBA00044519"/>
    </source>
</evidence>
<evidence type="ECO:0000256" key="1">
    <source>
        <dbReference type="ARBA" id="ARBA00005289"/>
    </source>
</evidence>
<comment type="similarity">
    <text evidence="1">Belongs to the inositol monophosphatase superfamily. CysQ family.</text>
</comment>
<comment type="cofactor">
    <cofactor evidence="17">
        <name>Mg(2+)</name>
        <dbReference type="ChEBI" id="CHEBI:18420"/>
    </cofactor>
</comment>
<evidence type="ECO:0000256" key="10">
    <source>
        <dbReference type="ARBA" id="ARBA00040342"/>
    </source>
</evidence>
<keyword evidence="5" id="KW-0452">Lithium</keyword>
<dbReference type="HAMAP" id="MF_02095">
    <property type="entry name" value="CysQ"/>
    <property type="match status" value="1"/>
</dbReference>
<dbReference type="NCBIfam" id="TIGR01331">
    <property type="entry name" value="bisphos_cysQ"/>
    <property type="match status" value="1"/>
</dbReference>
<evidence type="ECO:0000256" key="12">
    <source>
        <dbReference type="ARBA" id="ARBA00044465"/>
    </source>
</evidence>
<dbReference type="EC" id="3.1.3.7" evidence="2"/>
<evidence type="ECO:0000256" key="5">
    <source>
        <dbReference type="ARBA" id="ARBA00022671"/>
    </source>
</evidence>
<feature type="binding site" evidence="17">
    <location>
        <position position="69"/>
    </location>
    <ligand>
        <name>Mg(2+)</name>
        <dbReference type="ChEBI" id="CHEBI:18420"/>
        <label>1</label>
        <note>catalytic</note>
    </ligand>
</feature>
<dbReference type="InterPro" id="IPR000760">
    <property type="entry name" value="Inositol_monophosphatase-like"/>
</dbReference>
<keyword evidence="8 17" id="KW-0460">Magnesium</keyword>
<dbReference type="PANTHER" id="PTHR43028:SF5">
    <property type="entry name" value="3'(2'),5'-BISPHOSPHATE NUCLEOTIDASE 1"/>
    <property type="match status" value="1"/>
</dbReference>
<name>A0A914Y8A4_9BILA</name>
<evidence type="ECO:0000256" key="4">
    <source>
        <dbReference type="ARBA" id="ARBA00022519"/>
    </source>
</evidence>
<dbReference type="Gene3D" id="3.40.190.80">
    <property type="match status" value="1"/>
</dbReference>
<feature type="binding site" evidence="17">
    <location>
        <position position="91"/>
    </location>
    <ligand>
        <name>Mg(2+)</name>
        <dbReference type="ChEBI" id="CHEBI:18420"/>
        <label>1</label>
        <note>catalytic</note>
    </ligand>
</feature>
<evidence type="ECO:0000256" key="15">
    <source>
        <dbReference type="ARBA" id="ARBA00044544"/>
    </source>
</evidence>
<dbReference type="SUPFAM" id="SSF56655">
    <property type="entry name" value="Carbohydrate phosphatase"/>
    <property type="match status" value="1"/>
</dbReference>
<dbReference type="CDD" id="cd01638">
    <property type="entry name" value="CysQ"/>
    <property type="match status" value="1"/>
</dbReference>
<dbReference type="GO" id="GO:0004441">
    <property type="term" value="F:inositol-1,4-bisphosphate 1-phosphatase activity"/>
    <property type="evidence" value="ECO:0007669"/>
    <property type="project" value="UniProtKB-EC"/>
</dbReference>
<evidence type="ECO:0000256" key="6">
    <source>
        <dbReference type="ARBA" id="ARBA00022723"/>
    </source>
</evidence>
<comment type="catalytic activity">
    <reaction evidence="13">
        <text>1D-myo-inositol 1,4-bisphosphate + H2O = 1D-myo-inositol 4-phosphate + phosphate</text>
        <dbReference type="Rhea" id="RHEA:15553"/>
        <dbReference type="ChEBI" id="CHEBI:15377"/>
        <dbReference type="ChEBI" id="CHEBI:43474"/>
        <dbReference type="ChEBI" id="CHEBI:58282"/>
        <dbReference type="ChEBI" id="CHEBI:58469"/>
        <dbReference type="EC" id="3.1.3.57"/>
    </reaction>
    <physiologicalReaction direction="left-to-right" evidence="13">
        <dbReference type="Rhea" id="RHEA:15554"/>
    </physiologicalReaction>
</comment>
<dbReference type="Proteomes" id="UP000887577">
    <property type="component" value="Unplaced"/>
</dbReference>
<evidence type="ECO:0000313" key="19">
    <source>
        <dbReference type="WBParaSite" id="PSU_v2.g14982.t1"/>
    </source>
</evidence>
<evidence type="ECO:0000256" key="11">
    <source>
        <dbReference type="ARBA" id="ARBA00041815"/>
    </source>
</evidence>
<proteinExistence type="inferred from homology"/>
<evidence type="ECO:0000256" key="3">
    <source>
        <dbReference type="ARBA" id="ARBA00022475"/>
    </source>
</evidence>
<evidence type="ECO:0000256" key="16">
    <source>
        <dbReference type="ARBA" id="ARBA00044554"/>
    </source>
</evidence>
<dbReference type="PANTHER" id="PTHR43028">
    <property type="entry name" value="3'(2'),5'-BISPHOSPHATE NUCLEOTIDASE 1"/>
    <property type="match status" value="1"/>
</dbReference>
<dbReference type="GO" id="GO:0000287">
    <property type="term" value="F:magnesium ion binding"/>
    <property type="evidence" value="ECO:0007669"/>
    <property type="project" value="InterPro"/>
</dbReference>
<dbReference type="InterPro" id="IPR006240">
    <property type="entry name" value="CysQ"/>
</dbReference>
<dbReference type="GO" id="GO:0046854">
    <property type="term" value="P:phosphatidylinositol phosphate biosynthetic process"/>
    <property type="evidence" value="ECO:0007669"/>
    <property type="project" value="InterPro"/>
</dbReference>
<keyword evidence="7" id="KW-0378">Hydrolase</keyword>
<dbReference type="GO" id="GO:0008441">
    <property type="term" value="F:3'(2'),5'-bisphosphate nucleotidase activity"/>
    <property type="evidence" value="ECO:0007669"/>
    <property type="project" value="UniProtKB-EC"/>
</dbReference>
<evidence type="ECO:0000256" key="13">
    <source>
        <dbReference type="ARBA" id="ARBA00044478"/>
    </source>
</evidence>
<keyword evidence="3" id="KW-1003">Cell membrane</keyword>
<dbReference type="PROSITE" id="PS00629">
    <property type="entry name" value="IMP_1"/>
    <property type="match status" value="1"/>
</dbReference>
<dbReference type="EC" id="3.1.3.57" evidence="14"/>
<dbReference type="InterPro" id="IPR020550">
    <property type="entry name" value="Inositol_monophosphatase_CS"/>
</dbReference>
<keyword evidence="9" id="KW-0472">Membrane</keyword>
<evidence type="ECO:0000313" key="18">
    <source>
        <dbReference type="Proteomes" id="UP000887577"/>
    </source>
</evidence>
<dbReference type="Gene3D" id="3.30.540.10">
    <property type="entry name" value="Fructose-1,6-Bisphosphatase, subunit A, domain 1"/>
    <property type="match status" value="1"/>
</dbReference>
<reference evidence="19" key="1">
    <citation type="submission" date="2022-11" db="UniProtKB">
        <authorList>
            <consortium name="WormBaseParasite"/>
        </authorList>
    </citation>
    <scope>IDENTIFICATION</scope>
</reference>
<dbReference type="GO" id="GO:0000103">
    <property type="term" value="P:sulfate assimilation"/>
    <property type="evidence" value="ECO:0007669"/>
    <property type="project" value="TreeGrafter"/>
</dbReference>